<dbReference type="EMBL" id="PDUG01000003">
    <property type="protein sequence ID" value="PIC42820.1"/>
    <property type="molecule type" value="Genomic_DNA"/>
</dbReference>
<reference evidence="3" key="1">
    <citation type="submission" date="2017-10" db="EMBL/GenBank/DDBJ databases">
        <title>Rapid genome shrinkage in a self-fertile nematode reveals novel sperm competition proteins.</title>
        <authorList>
            <person name="Yin D."/>
            <person name="Schwarz E.M."/>
            <person name="Thomas C.G."/>
            <person name="Felde R.L."/>
            <person name="Korf I.F."/>
            <person name="Cutter A.D."/>
            <person name="Schartner C.M."/>
            <person name="Ralston E.J."/>
            <person name="Meyer B.J."/>
            <person name="Haag E.S."/>
        </authorList>
    </citation>
    <scope>NUCLEOTIDE SEQUENCE [LARGE SCALE GENOMIC DNA]</scope>
    <source>
        <strain evidence="3">JU1422</strain>
    </source>
</reference>
<name>A0A2G5UTG7_9PELO</name>
<sequence>MWSMIKMKQNVVNETLQMLKQRASLLEKLLFTSTKPDENEHRCVVAIDKNKAVSYFHGEHSQLKLEDPVMLYNVLDPMVQYESTVESFSERHDIIVFKLTEGIFENFPSNAKTLCYRDKYFQVGLNSRREPIWNEGIVTEQKIGHYCTGASHGHTGDLGSGIFNSLDIYLESPPLKSVSRAPKASRMEKSRTTKTPGSSVQKLSLLLRKRTRVRMKMMNTSQLRSATWERKMKMIKLVIFQLENLLITN</sequence>
<keyword evidence="3" id="KW-1185">Reference proteome</keyword>
<organism evidence="2 3">
    <name type="scientific">Caenorhabditis nigoni</name>
    <dbReference type="NCBI Taxonomy" id="1611254"/>
    <lineage>
        <taxon>Eukaryota</taxon>
        <taxon>Metazoa</taxon>
        <taxon>Ecdysozoa</taxon>
        <taxon>Nematoda</taxon>
        <taxon>Chromadorea</taxon>
        <taxon>Rhabditida</taxon>
        <taxon>Rhabditina</taxon>
        <taxon>Rhabditomorpha</taxon>
        <taxon>Rhabditoidea</taxon>
        <taxon>Rhabditidae</taxon>
        <taxon>Peloderinae</taxon>
        <taxon>Caenorhabditis</taxon>
    </lineage>
</organism>
<comment type="caution">
    <text evidence="2">The sequence shown here is derived from an EMBL/GenBank/DDBJ whole genome shotgun (WGS) entry which is preliminary data.</text>
</comment>
<dbReference type="Proteomes" id="UP000230233">
    <property type="component" value="Chromosome III"/>
</dbReference>
<protein>
    <submittedName>
        <fullName evidence="2">Uncharacterized protein</fullName>
    </submittedName>
</protein>
<accession>A0A2G5UTG7</accession>
<dbReference type="OrthoDB" id="5835471at2759"/>
<feature type="region of interest" description="Disordered" evidence="1">
    <location>
        <begin position="177"/>
        <end position="201"/>
    </location>
</feature>
<evidence type="ECO:0000256" key="1">
    <source>
        <dbReference type="SAM" id="MobiDB-lite"/>
    </source>
</evidence>
<dbReference type="AlphaFoldDB" id="A0A2G5UTG7"/>
<proteinExistence type="predicted"/>
<evidence type="ECO:0000313" key="2">
    <source>
        <dbReference type="EMBL" id="PIC42820.1"/>
    </source>
</evidence>
<gene>
    <name evidence="2" type="primary">Cnig_chr_III.g9772</name>
    <name evidence="2" type="ORF">B9Z55_009772</name>
</gene>
<evidence type="ECO:0000313" key="3">
    <source>
        <dbReference type="Proteomes" id="UP000230233"/>
    </source>
</evidence>